<proteinExistence type="predicted"/>
<protein>
    <submittedName>
        <fullName evidence="1">Uncharacterized protein</fullName>
    </submittedName>
</protein>
<accession>A0A026VX69</accession>
<gene>
    <name evidence="1" type="ORF">X777_14138</name>
</gene>
<sequence>MEWDGLANRRTLSGLALSTHISEATLVLISSSSLIDNSKFYVVTYLWAKGFSSYAARHPVYTGFYYINNYYLRET</sequence>
<reference evidence="1 2" key="1">
    <citation type="journal article" date="2014" name="Curr. Biol.">
        <title>The genome of the clonal raider ant Cerapachys biroi.</title>
        <authorList>
            <person name="Oxley P.R."/>
            <person name="Ji L."/>
            <person name="Fetter-Pruneda I."/>
            <person name="McKenzie S.K."/>
            <person name="Li C."/>
            <person name="Hu H."/>
            <person name="Zhang G."/>
            <person name="Kronauer D.J."/>
        </authorList>
    </citation>
    <scope>NUCLEOTIDE SEQUENCE [LARGE SCALE GENOMIC DNA]</scope>
</reference>
<keyword evidence="2" id="KW-1185">Reference proteome</keyword>
<name>A0A026VX69_OOCBI</name>
<organism evidence="1 2">
    <name type="scientific">Ooceraea biroi</name>
    <name type="common">Clonal raider ant</name>
    <name type="synonym">Cerapachys biroi</name>
    <dbReference type="NCBI Taxonomy" id="2015173"/>
    <lineage>
        <taxon>Eukaryota</taxon>
        <taxon>Metazoa</taxon>
        <taxon>Ecdysozoa</taxon>
        <taxon>Arthropoda</taxon>
        <taxon>Hexapoda</taxon>
        <taxon>Insecta</taxon>
        <taxon>Pterygota</taxon>
        <taxon>Neoptera</taxon>
        <taxon>Endopterygota</taxon>
        <taxon>Hymenoptera</taxon>
        <taxon>Apocrita</taxon>
        <taxon>Aculeata</taxon>
        <taxon>Formicoidea</taxon>
        <taxon>Formicidae</taxon>
        <taxon>Dorylinae</taxon>
        <taxon>Ooceraea</taxon>
    </lineage>
</organism>
<dbReference type="AlphaFoldDB" id="A0A026VX69"/>
<dbReference type="EMBL" id="KK107660">
    <property type="protein sequence ID" value="EZA48240.1"/>
    <property type="molecule type" value="Genomic_DNA"/>
</dbReference>
<evidence type="ECO:0000313" key="2">
    <source>
        <dbReference type="Proteomes" id="UP000053097"/>
    </source>
</evidence>
<dbReference type="Proteomes" id="UP000053097">
    <property type="component" value="Unassembled WGS sequence"/>
</dbReference>
<evidence type="ECO:0000313" key="1">
    <source>
        <dbReference type="EMBL" id="EZA48240.1"/>
    </source>
</evidence>